<dbReference type="EMBL" id="QGGO01000044">
    <property type="protein sequence ID" value="PWK16791.1"/>
    <property type="molecule type" value="Genomic_DNA"/>
</dbReference>
<protein>
    <submittedName>
        <fullName evidence="2">Uncharacterized protein</fullName>
    </submittedName>
</protein>
<feature type="transmembrane region" description="Helical" evidence="1">
    <location>
        <begin position="12"/>
        <end position="35"/>
    </location>
</feature>
<dbReference type="Proteomes" id="UP000245489">
    <property type="component" value="Unassembled WGS sequence"/>
</dbReference>
<keyword evidence="3" id="KW-1185">Reference proteome</keyword>
<sequence length="73" mass="8813">MNKNLVFFYNRVYLEMLVICLLSLTIMIVAIVWSYQNYNDNTKNSFAQYRGRTIPIFDNTKALRKQRIKYPQK</sequence>
<evidence type="ECO:0000256" key="1">
    <source>
        <dbReference type="SAM" id="Phobius"/>
    </source>
</evidence>
<reference evidence="2 3" key="1">
    <citation type="submission" date="2018-05" db="EMBL/GenBank/DDBJ databases">
        <title>Genomic Encyclopedia of Archaeal and Bacterial Type Strains, Phase II (KMG-II): from individual species to whole genera.</title>
        <authorList>
            <person name="Goeker M."/>
        </authorList>
    </citation>
    <scope>NUCLEOTIDE SEQUENCE [LARGE SCALE GENOMIC DNA]</scope>
    <source>
        <strain evidence="2 3">DSM 22214</strain>
    </source>
</reference>
<evidence type="ECO:0000313" key="2">
    <source>
        <dbReference type="EMBL" id="PWK16791.1"/>
    </source>
</evidence>
<evidence type="ECO:0000313" key="3">
    <source>
        <dbReference type="Proteomes" id="UP000245489"/>
    </source>
</evidence>
<organism evidence="2 3">
    <name type="scientific">Arcicella aurantiaca</name>
    <dbReference type="NCBI Taxonomy" id="591202"/>
    <lineage>
        <taxon>Bacteria</taxon>
        <taxon>Pseudomonadati</taxon>
        <taxon>Bacteroidota</taxon>
        <taxon>Cytophagia</taxon>
        <taxon>Cytophagales</taxon>
        <taxon>Flectobacillaceae</taxon>
        <taxon>Arcicella</taxon>
    </lineage>
</organism>
<comment type="caution">
    <text evidence="2">The sequence shown here is derived from an EMBL/GenBank/DDBJ whole genome shotgun (WGS) entry which is preliminary data.</text>
</comment>
<accession>A0A316DF00</accession>
<proteinExistence type="predicted"/>
<gene>
    <name evidence="2" type="ORF">LV89_04749</name>
</gene>
<name>A0A316DF00_9BACT</name>
<keyword evidence="1" id="KW-1133">Transmembrane helix</keyword>
<keyword evidence="1" id="KW-0472">Membrane</keyword>
<keyword evidence="1" id="KW-0812">Transmembrane</keyword>
<dbReference type="RefSeq" id="WP_146199253.1">
    <property type="nucleotide sequence ID" value="NZ_QGGO01000044.1"/>
</dbReference>
<dbReference type="AlphaFoldDB" id="A0A316DF00"/>